<dbReference type="Proteomes" id="UP000317730">
    <property type="component" value="Unassembled WGS sequence"/>
</dbReference>
<keyword evidence="7 9" id="KW-0408">Iron</keyword>
<keyword evidence="4 10" id="KW-0812">Transmembrane</keyword>
<gene>
    <name evidence="12" type="ORF">APE01nite_09390</name>
</gene>
<evidence type="ECO:0000313" key="13">
    <source>
        <dbReference type="Proteomes" id="UP000317730"/>
    </source>
</evidence>
<dbReference type="RefSeq" id="WP_141375080.1">
    <property type="nucleotide sequence ID" value="NZ_BAPL01000015.1"/>
</dbReference>
<evidence type="ECO:0000259" key="11">
    <source>
        <dbReference type="PROSITE" id="PS51007"/>
    </source>
</evidence>
<evidence type="ECO:0000256" key="10">
    <source>
        <dbReference type="SAM" id="Phobius"/>
    </source>
</evidence>
<evidence type="ECO:0000256" key="8">
    <source>
        <dbReference type="ARBA" id="ARBA00023136"/>
    </source>
</evidence>
<comment type="subcellular location">
    <subcellularLocation>
        <location evidence="1">Membrane</location>
    </subcellularLocation>
</comment>
<keyword evidence="5 9" id="KW-0479">Metal-binding</keyword>
<keyword evidence="8 10" id="KW-0472">Membrane</keyword>
<dbReference type="PANTHER" id="PTHR10266">
    <property type="entry name" value="CYTOCHROME C1"/>
    <property type="match status" value="1"/>
</dbReference>
<comment type="caution">
    <text evidence="12">The sequence shown here is derived from an EMBL/GenBank/DDBJ whole genome shotgun (WGS) entry which is preliminary data.</text>
</comment>
<dbReference type="InterPro" id="IPR036909">
    <property type="entry name" value="Cyt_c-like_dom_sf"/>
</dbReference>
<feature type="domain" description="Cytochrome c" evidence="11">
    <location>
        <begin position="52"/>
        <end position="223"/>
    </location>
</feature>
<evidence type="ECO:0000256" key="4">
    <source>
        <dbReference type="ARBA" id="ARBA00022692"/>
    </source>
</evidence>
<evidence type="ECO:0000256" key="2">
    <source>
        <dbReference type="ARBA" id="ARBA00016165"/>
    </source>
</evidence>
<organism evidence="12 13">
    <name type="scientific">Acetobacter peroxydans</name>
    <dbReference type="NCBI Taxonomy" id="104098"/>
    <lineage>
        <taxon>Bacteria</taxon>
        <taxon>Pseudomonadati</taxon>
        <taxon>Pseudomonadota</taxon>
        <taxon>Alphaproteobacteria</taxon>
        <taxon>Acetobacterales</taxon>
        <taxon>Acetobacteraceae</taxon>
        <taxon>Acetobacter</taxon>
    </lineage>
</organism>
<dbReference type="AlphaFoldDB" id="A0A4Y3TTI5"/>
<evidence type="ECO:0000256" key="6">
    <source>
        <dbReference type="ARBA" id="ARBA00022989"/>
    </source>
</evidence>
<dbReference type="GO" id="GO:0016020">
    <property type="term" value="C:membrane"/>
    <property type="evidence" value="ECO:0007669"/>
    <property type="project" value="UniProtKB-SubCell"/>
</dbReference>
<dbReference type="PRINTS" id="PR00603">
    <property type="entry name" value="CYTOCHROMEC1"/>
</dbReference>
<feature type="binding site" description="covalent" evidence="9">
    <location>
        <position position="65"/>
    </location>
    <ligand>
        <name>heme c</name>
        <dbReference type="ChEBI" id="CHEBI:61717"/>
    </ligand>
</feature>
<dbReference type="EMBL" id="BJMV01000003">
    <property type="protein sequence ID" value="GEB85142.1"/>
    <property type="molecule type" value="Genomic_DNA"/>
</dbReference>
<feature type="binding site" description="covalent" evidence="9">
    <location>
        <position position="68"/>
    </location>
    <ligand>
        <name>heme c</name>
        <dbReference type="ChEBI" id="CHEBI:61717"/>
    </ligand>
</feature>
<evidence type="ECO:0000256" key="3">
    <source>
        <dbReference type="ARBA" id="ARBA00022617"/>
    </source>
</evidence>
<dbReference type="Gene3D" id="1.10.760.10">
    <property type="entry name" value="Cytochrome c-like domain"/>
    <property type="match status" value="1"/>
</dbReference>
<dbReference type="GO" id="GO:0009055">
    <property type="term" value="F:electron transfer activity"/>
    <property type="evidence" value="ECO:0007669"/>
    <property type="project" value="InterPro"/>
</dbReference>
<name>A0A4Y3TTI5_9PROT</name>
<reference evidence="12 13" key="1">
    <citation type="submission" date="2019-06" db="EMBL/GenBank/DDBJ databases">
        <title>Whole genome shotgun sequence of Acetobacter peroxydans NBRC 13755.</title>
        <authorList>
            <person name="Hosoyama A."/>
            <person name="Uohara A."/>
            <person name="Ohji S."/>
            <person name="Ichikawa N."/>
        </authorList>
    </citation>
    <scope>NUCLEOTIDE SEQUENCE [LARGE SCALE GENOMIC DNA]</scope>
    <source>
        <strain evidence="12 13">NBRC 13755</strain>
    </source>
</reference>
<accession>A0A4Y3TTI5</accession>
<evidence type="ECO:0000256" key="7">
    <source>
        <dbReference type="ARBA" id="ARBA00023004"/>
    </source>
</evidence>
<dbReference type="GO" id="GO:0046872">
    <property type="term" value="F:metal ion binding"/>
    <property type="evidence" value="ECO:0007669"/>
    <property type="project" value="UniProtKB-KW"/>
</dbReference>
<keyword evidence="3 9" id="KW-0349">Heme</keyword>
<dbReference type="InterPro" id="IPR009056">
    <property type="entry name" value="Cyt_c-like_dom"/>
</dbReference>
<evidence type="ECO:0000256" key="9">
    <source>
        <dbReference type="PIRSR" id="PIRSR602326-1"/>
    </source>
</evidence>
<comment type="cofactor">
    <cofactor evidence="9">
        <name>heme c</name>
        <dbReference type="ChEBI" id="CHEBI:61717"/>
    </cofactor>
    <text evidence="9">Binds 1 heme c group covalently per subunit.</text>
</comment>
<evidence type="ECO:0000313" key="12">
    <source>
        <dbReference type="EMBL" id="GEB85142.1"/>
    </source>
</evidence>
<keyword evidence="13" id="KW-1185">Reference proteome</keyword>
<dbReference type="PANTHER" id="PTHR10266:SF3">
    <property type="entry name" value="CYTOCHROME C1, HEME PROTEIN, MITOCHONDRIAL"/>
    <property type="match status" value="1"/>
</dbReference>
<sequence length="269" mass="29569">MTRSIPKRFLAGLGVLLGLALPQTDRARAETTQPLPHQHWDFEGPFGQYNQKSLQRGFLIYDHICSNCHGLSNLTYNDLLDIGLNSQDIAALAHSKMLAGPPDTTGQPTQRPALPDDHFRAPFPSDAIAAAMMGGVAPPDQSRMVAIHSNGPDWLYAVLTGYKIPSPPGAPVVPGKFYNTAVNGHLIGMPPPLMDGMIQYPDGTPSTLAQQARDITEFLAWASDPHRNARTRIGLWCMLYLAFMLVLAMAWKHRIWKKPDKPGNAETEQ</sequence>
<feature type="binding site" description="covalent" evidence="9">
    <location>
        <position position="69"/>
    </location>
    <ligand>
        <name>heme c</name>
        <dbReference type="ChEBI" id="CHEBI:61717"/>
    </ligand>
</feature>
<feature type="transmembrane region" description="Helical" evidence="10">
    <location>
        <begin position="233"/>
        <end position="251"/>
    </location>
</feature>
<dbReference type="OrthoDB" id="9808471at2"/>
<proteinExistence type="predicted"/>
<dbReference type="GO" id="GO:0020037">
    <property type="term" value="F:heme binding"/>
    <property type="evidence" value="ECO:0007669"/>
    <property type="project" value="InterPro"/>
</dbReference>
<feature type="binding site" description="covalent" evidence="9">
    <location>
        <position position="189"/>
    </location>
    <ligand>
        <name>heme c</name>
        <dbReference type="ChEBI" id="CHEBI:61717"/>
    </ligand>
</feature>
<dbReference type="InterPro" id="IPR002326">
    <property type="entry name" value="Cyt_c1"/>
</dbReference>
<protein>
    <recommendedName>
        <fullName evidence="2">Cytochrome c1</fullName>
    </recommendedName>
</protein>
<dbReference type="SUPFAM" id="SSF46626">
    <property type="entry name" value="Cytochrome c"/>
    <property type="match status" value="1"/>
</dbReference>
<dbReference type="PROSITE" id="PS51007">
    <property type="entry name" value="CYTC"/>
    <property type="match status" value="1"/>
</dbReference>
<keyword evidence="6 10" id="KW-1133">Transmembrane helix</keyword>
<dbReference type="Pfam" id="PF02167">
    <property type="entry name" value="Cytochrom_C1"/>
    <property type="match status" value="1"/>
</dbReference>
<evidence type="ECO:0000256" key="5">
    <source>
        <dbReference type="ARBA" id="ARBA00022723"/>
    </source>
</evidence>
<evidence type="ECO:0000256" key="1">
    <source>
        <dbReference type="ARBA" id="ARBA00004370"/>
    </source>
</evidence>